<comment type="similarity">
    <text evidence="3">Belongs to the Mediator complex subunit 23 family.</text>
</comment>
<evidence type="ECO:0000256" key="3">
    <source>
        <dbReference type="ARBA" id="ARBA00010222"/>
    </source>
</evidence>
<protein>
    <recommendedName>
        <fullName evidence="14">Mediator of RNA polymerase II transcription subunit 23</fullName>
    </recommendedName>
</protein>
<dbReference type="InterPro" id="IPR023395">
    <property type="entry name" value="MCP_dom_sf"/>
</dbReference>
<feature type="region of interest" description="Disordered" evidence="11">
    <location>
        <begin position="1"/>
        <end position="26"/>
    </location>
</feature>
<dbReference type="PROSITE" id="PS50920">
    <property type="entry name" value="SOLCAR"/>
    <property type="match status" value="1"/>
</dbReference>
<accession>A0AAD4DNV9</accession>
<dbReference type="GO" id="GO:0010628">
    <property type="term" value="P:positive regulation of gene expression"/>
    <property type="evidence" value="ECO:0007669"/>
    <property type="project" value="TreeGrafter"/>
</dbReference>
<evidence type="ECO:0000256" key="1">
    <source>
        <dbReference type="ARBA" id="ARBA00004123"/>
    </source>
</evidence>
<feature type="region of interest" description="Disordered" evidence="11">
    <location>
        <begin position="1844"/>
        <end position="1866"/>
    </location>
</feature>
<comment type="caution">
    <text evidence="12">The sequence shown here is derived from an EMBL/GenBank/DDBJ whole genome shotgun (WGS) entry which is preliminary data.</text>
</comment>
<dbReference type="GO" id="GO:0005667">
    <property type="term" value="C:transcription regulator complex"/>
    <property type="evidence" value="ECO:0007669"/>
    <property type="project" value="TreeGrafter"/>
</dbReference>
<dbReference type="GO" id="GO:0006357">
    <property type="term" value="P:regulation of transcription by RNA polymerase II"/>
    <property type="evidence" value="ECO:0007669"/>
    <property type="project" value="TreeGrafter"/>
</dbReference>
<comment type="subcellular location">
    <subcellularLocation>
        <location evidence="2">Membrane</location>
        <topology evidence="2">Multi-pass membrane protein</topology>
    </subcellularLocation>
    <subcellularLocation>
        <location evidence="1">Nucleus</location>
    </subcellularLocation>
</comment>
<dbReference type="InterPro" id="IPR021629">
    <property type="entry name" value="Mediator_Med23"/>
</dbReference>
<evidence type="ECO:0000256" key="11">
    <source>
        <dbReference type="SAM" id="MobiDB-lite"/>
    </source>
</evidence>
<evidence type="ECO:0000256" key="4">
    <source>
        <dbReference type="ARBA" id="ARBA00022692"/>
    </source>
</evidence>
<evidence type="ECO:0000256" key="6">
    <source>
        <dbReference type="ARBA" id="ARBA00023015"/>
    </source>
</evidence>
<sequence length="1980" mass="223352">MSHYSYPPPGGAPNANAPNPLRPYYSASDSPLQSYYNTTLTSATLEEELAAQNELNSQTAAKELASYGLIKFMTLAIAAPFEAGQTLLQVQYLPNDDGFNGDEFDIAEKERREQDYNRNMEAEAERNRYYSERTGAHVSGAGGYYNSGGPRYNEYGQHVDRADIRNRFDQDRDYDSSAPLNSAVDPASRELYRKSVYDEGSRPEYQMAPIEGGAWKAMTELANHPTEGWMSLWKGQYTNWIYEMLHLFAQPTLEATLNDTFDLYDDTIPLVHLDHVGPNIATMVTSHLVVGFLLSPLELVRTRLVVQTANPLQRKYSGMVNCFSTIIQEEGFTALWGGINLFPTLLYHTLTPLLSNSIPLIIDRVFKLSAADSPFLYSLAELGLNTIELLIRLPIQTVRKRLQIQAKADDGRRVVGSKKYRTVVETRKRPYYGMVDCVYRIIKEEGGHHKRVSSSNGGPIQRPWYSAWGVRGLYTGLGMHLTSNVTLFAIGAVTNLQDEGDDCIFQAPAPKKRRLNPATTWAKYLADSENSKCLSILAAEFLKVCKSMDNVNEPMTAIFQIYQGSLQSPAKSALLLALLYNIFHPNSTLPLYDRLKSPISLSKSFLQLTQYLDVSNQFQWTGTMALILRCLQQPDCETIPSDTAVAIMTTILKKINLLPLNCNHGQRECASKGLEVVQAFLEIPSAAKTAHTSYYDLFREIPQVFPPGVVIHWTLERFLEYFQERRQNLAFLVMPPDASWPLISQINRQHEFTNLTQRPSHLLFAPDYLSDQLYAFVGTDLSQISNIYPTGYSVLYEELIVDYHALITGTDRAPPELEKDNALIFLLLQLIHIEKVGGKDKLLARDYAGDEHLFRLLIALYNEDQVNSRDGFYLRDLALQCAISHQQIYIRDRSMMKSRHPKLAVIWPYYSQICYNVQSYFLSKYKNNLQDTTCLSNLPTQENVKIAMESQIRQHIVAGALFIYLVPNYQGKEPELDSSGMFLKGGTLSHKLLDMLNIDTKHRLLGLIYKMMLDGEQGPRFHGDPPPQVKFVSPYVIDVVYKLLSSTPCSVEPVIKVLFDKLRRYDRKSIQDVPMETTRWQFTVLQLLNFRLIRPLKFTATCAHLLHYMKFALSGTKHRALHNLVEACNHSALSIQTSHKFLRSLVDNKRERPFWFEESEALARRTVMTIARVVKLRGQGDAPQGIIAEILQILHKHPIIWTEEIMAFFPEPVRDFYRNQEQSNVAVGIPGAVTEVEVSTLLEGTSVHNVLLVPKGTEPNTYLLSHYSDMANHPFFLCVFWEIIVIHQQISETMLEDVRAVMLQFPPSHMSTYTQQLIDYALWKLDPKNPNATDTFDLVVRVFDDLVWKYQLLSIEHVLQALMTGHPARSGDLGLKIVIQMTIHSAELSNRIAHWNSLGINPRAWEEDGYYEKLQSYLAQYPEYFSFEAHEVRTGNTNIVPPVETPLLVSYNNVLVRLINIFDMIIGRFIEYQMTDTLITFLEQFGSMYQYHSTPMGFVRDTLLYYYESPTLRDARVMKALVKLLDFKQVDLSPVLADYIHDVNQSEELFDEHYVHEICRKLAASMDPKECGIKTDSSMPERQYREISNPAAQGLYIAVIETLSAPIPRERFMEQLLSLVLAKRPGSVTSAATPSAGTGLGSNGSNSASRVVPEARVIHAAGLLLSALPKEFMDLFFIEVDSFTRTDETLLQASTPSAMSSAASRLASATVAFNGSKGLGASGGAGGTVKSELNGLHHDAKASSNSSTGKRTTAQDMLLSSLFSSYAYNRHNYRSNLPNSFLTFFHAVVHYSSADILLRVMKCLENWRQGTCLPPPEGSSLLNYNNKLIRINSHYDSLRDEEIEAHPEDKGEGGGENGATAATMKDPNVPKKMVKNKSIRTDTQLLFICALIGPLTHRFEKVQIGGTTGHFFVVLVELFTMVTDTIEVAAGPGLCTLERVIDFIHHVRAHIPKDPDTSARLALVLKGMRPWLQGRLGSIV</sequence>
<dbReference type="Pfam" id="PF11573">
    <property type="entry name" value="Med23"/>
    <property type="match status" value="1"/>
</dbReference>
<evidence type="ECO:0008006" key="14">
    <source>
        <dbReference type="Google" id="ProtNLM"/>
    </source>
</evidence>
<evidence type="ECO:0000256" key="10">
    <source>
        <dbReference type="PROSITE-ProRule" id="PRU00282"/>
    </source>
</evidence>
<dbReference type="SUPFAM" id="SSF103506">
    <property type="entry name" value="Mitochondrial carrier"/>
    <property type="match status" value="1"/>
</dbReference>
<dbReference type="PANTHER" id="PTHR12691:SF10">
    <property type="entry name" value="MEDIATOR OF RNA POLYMERASE II TRANSCRIPTION SUBUNIT 23"/>
    <property type="match status" value="1"/>
</dbReference>
<reference evidence="12" key="1">
    <citation type="journal article" date="2020" name="Fungal Divers.">
        <title>Resolving the Mortierellaceae phylogeny through synthesis of multi-gene phylogenetics and phylogenomics.</title>
        <authorList>
            <person name="Vandepol N."/>
            <person name="Liber J."/>
            <person name="Desiro A."/>
            <person name="Na H."/>
            <person name="Kennedy M."/>
            <person name="Barry K."/>
            <person name="Grigoriev I.V."/>
            <person name="Miller A.N."/>
            <person name="O'Donnell K."/>
            <person name="Stajich J.E."/>
            <person name="Bonito G."/>
        </authorList>
    </citation>
    <scope>NUCLEOTIDE SEQUENCE</scope>
    <source>
        <strain evidence="12">NRRL 28262</strain>
    </source>
</reference>
<feature type="compositionally biased region" description="Pro residues" evidence="11">
    <location>
        <begin position="1"/>
        <end position="11"/>
    </location>
</feature>
<gene>
    <name evidence="12" type="ORF">BGZ95_006419</name>
</gene>
<keyword evidence="4 10" id="KW-0812">Transmembrane</keyword>
<evidence type="ECO:0000313" key="12">
    <source>
        <dbReference type="EMBL" id="KAG0281912.1"/>
    </source>
</evidence>
<evidence type="ECO:0000256" key="5">
    <source>
        <dbReference type="ARBA" id="ARBA00022989"/>
    </source>
</evidence>
<keyword evidence="8" id="KW-0804">Transcription</keyword>
<dbReference type="Proteomes" id="UP001194580">
    <property type="component" value="Unassembled WGS sequence"/>
</dbReference>
<evidence type="ECO:0000256" key="9">
    <source>
        <dbReference type="ARBA" id="ARBA00023242"/>
    </source>
</evidence>
<dbReference type="Pfam" id="PF00153">
    <property type="entry name" value="Mito_carr"/>
    <property type="match status" value="1"/>
</dbReference>
<evidence type="ECO:0000256" key="7">
    <source>
        <dbReference type="ARBA" id="ARBA00023136"/>
    </source>
</evidence>
<dbReference type="Gene3D" id="1.50.40.10">
    <property type="entry name" value="Mitochondrial carrier domain"/>
    <property type="match status" value="1"/>
</dbReference>
<dbReference type="EMBL" id="JAAAIL010000003">
    <property type="protein sequence ID" value="KAG0281912.1"/>
    <property type="molecule type" value="Genomic_DNA"/>
</dbReference>
<name>A0AAD4DNV9_9FUNG</name>
<feature type="compositionally biased region" description="Basic and acidic residues" evidence="11">
    <location>
        <begin position="1844"/>
        <end position="1853"/>
    </location>
</feature>
<evidence type="ECO:0000256" key="2">
    <source>
        <dbReference type="ARBA" id="ARBA00004141"/>
    </source>
</evidence>
<dbReference type="InterPro" id="IPR018108">
    <property type="entry name" value="MCP_transmembrane"/>
</dbReference>
<organism evidence="12 13">
    <name type="scientific">Linnemannia exigua</name>
    <dbReference type="NCBI Taxonomy" id="604196"/>
    <lineage>
        <taxon>Eukaryota</taxon>
        <taxon>Fungi</taxon>
        <taxon>Fungi incertae sedis</taxon>
        <taxon>Mucoromycota</taxon>
        <taxon>Mortierellomycotina</taxon>
        <taxon>Mortierellomycetes</taxon>
        <taxon>Mortierellales</taxon>
        <taxon>Mortierellaceae</taxon>
        <taxon>Linnemannia</taxon>
    </lineage>
</organism>
<keyword evidence="5" id="KW-1133">Transmembrane helix</keyword>
<dbReference type="GO" id="GO:0016592">
    <property type="term" value="C:mediator complex"/>
    <property type="evidence" value="ECO:0007669"/>
    <property type="project" value="TreeGrafter"/>
</dbReference>
<keyword evidence="9" id="KW-0539">Nucleus</keyword>
<feature type="repeat" description="Solcar" evidence="10">
    <location>
        <begin position="278"/>
        <end position="368"/>
    </location>
</feature>
<evidence type="ECO:0000313" key="13">
    <source>
        <dbReference type="Proteomes" id="UP001194580"/>
    </source>
</evidence>
<dbReference type="PANTHER" id="PTHR12691">
    <property type="entry name" value="MEDIATOR OF RNA POLYMERASE II TRANSCRIPTION SUBUNIT 23"/>
    <property type="match status" value="1"/>
</dbReference>
<evidence type="ECO:0000256" key="8">
    <source>
        <dbReference type="ARBA" id="ARBA00023163"/>
    </source>
</evidence>
<keyword evidence="6" id="KW-0805">Transcription regulation</keyword>
<keyword evidence="13" id="KW-1185">Reference proteome</keyword>
<dbReference type="GO" id="GO:0016020">
    <property type="term" value="C:membrane"/>
    <property type="evidence" value="ECO:0007669"/>
    <property type="project" value="UniProtKB-SubCell"/>
</dbReference>
<proteinExistence type="inferred from homology"/>
<keyword evidence="7 10" id="KW-0472">Membrane</keyword>